<dbReference type="PRINTS" id="PR00080">
    <property type="entry name" value="SDRFAMILY"/>
</dbReference>
<dbReference type="InterPro" id="IPR002347">
    <property type="entry name" value="SDR_fam"/>
</dbReference>
<dbReference type="SUPFAM" id="SSF51735">
    <property type="entry name" value="NAD(P)-binding Rossmann-fold domains"/>
    <property type="match status" value="1"/>
</dbReference>
<sequence length="327" mass="35140">MEQRKPRLHNEVYPFIYPSKFKGSLKGEVAVVTGSTGTIGRAIAECFSTAGASLVLTYNRTPPSEAFRQTCLQLGAGAVTFIQCNVSNLESCRNLIEQTEQQFEKVDILINNAGVEGVGPMHTQDPQKLADDIAANLHGPMYLMRFAMPSFIKTGCGCVFNIASRGGTVDMPFNSTYSTGKAALIRLTSAWQAELDIMGHRDVHLYAVHPGAVVSGLASADALSEKLGAYPRVAEKFADMLRNFKDSPHLCGMALVALANGVAKGVLRGRYVDVQQDLEDVLSQAAALEENPDLYKLHTSFLGGLANDGGTENAAAEKPFDFPGYAS</sequence>
<dbReference type="Gene3D" id="3.40.50.720">
    <property type="entry name" value="NAD(P)-binding Rossmann-like Domain"/>
    <property type="match status" value="1"/>
</dbReference>
<dbReference type="PANTHER" id="PTHR43391:SF14">
    <property type="entry name" value="DEHYDROGENASE_REDUCTASE SDR FAMILY PROTEIN 7-LIKE"/>
    <property type="match status" value="1"/>
</dbReference>
<comment type="caution">
    <text evidence="5">The sequence shown here is derived from an EMBL/GenBank/DDBJ whole genome shotgun (WGS) entry which is preliminary data.</text>
</comment>
<gene>
    <name evidence="5" type="primary">citE-5</name>
    <name evidence="5" type="ORF">C8035_v012446</name>
</gene>
<keyword evidence="6" id="KW-1185">Reference proteome</keyword>
<dbReference type="AlphaFoldDB" id="A0A4R8QEI4"/>
<protein>
    <submittedName>
        <fullName evidence="5">Short chain dehydrogenase citE</fullName>
    </submittedName>
</protein>
<dbReference type="PRINTS" id="PR00081">
    <property type="entry name" value="GDHRDH"/>
</dbReference>
<dbReference type="PANTHER" id="PTHR43391">
    <property type="entry name" value="RETINOL DEHYDROGENASE-RELATED"/>
    <property type="match status" value="1"/>
</dbReference>
<evidence type="ECO:0000256" key="1">
    <source>
        <dbReference type="ARBA" id="ARBA00006484"/>
    </source>
</evidence>
<evidence type="ECO:0000256" key="4">
    <source>
        <dbReference type="RuleBase" id="RU000363"/>
    </source>
</evidence>
<accession>A0A4R8QEI4</accession>
<evidence type="ECO:0000313" key="5">
    <source>
        <dbReference type="EMBL" id="TDZ32333.1"/>
    </source>
</evidence>
<evidence type="ECO:0000313" key="6">
    <source>
        <dbReference type="Proteomes" id="UP000295083"/>
    </source>
</evidence>
<keyword evidence="2" id="KW-0521">NADP</keyword>
<dbReference type="Proteomes" id="UP000295083">
    <property type="component" value="Unassembled WGS sequence"/>
</dbReference>
<dbReference type="CDD" id="cd05233">
    <property type="entry name" value="SDR_c"/>
    <property type="match status" value="1"/>
</dbReference>
<evidence type="ECO:0000256" key="2">
    <source>
        <dbReference type="ARBA" id="ARBA00022857"/>
    </source>
</evidence>
<dbReference type="EMBL" id="QAPG01000081">
    <property type="protein sequence ID" value="TDZ32333.1"/>
    <property type="molecule type" value="Genomic_DNA"/>
</dbReference>
<reference evidence="5 6" key="1">
    <citation type="submission" date="2018-11" db="EMBL/GenBank/DDBJ databases">
        <title>Genome sequence and assembly of Colletotrichum spinosum.</title>
        <authorList>
            <person name="Gan P."/>
            <person name="Shirasu K."/>
        </authorList>
    </citation>
    <scope>NUCLEOTIDE SEQUENCE [LARGE SCALE GENOMIC DNA]</scope>
    <source>
        <strain evidence="5 6">CBS 515.97</strain>
    </source>
</reference>
<dbReference type="InterPro" id="IPR020904">
    <property type="entry name" value="Sc_DH/Rdtase_CS"/>
</dbReference>
<dbReference type="GO" id="GO:0016491">
    <property type="term" value="F:oxidoreductase activity"/>
    <property type="evidence" value="ECO:0007669"/>
    <property type="project" value="UniProtKB-KW"/>
</dbReference>
<dbReference type="PROSITE" id="PS00061">
    <property type="entry name" value="ADH_SHORT"/>
    <property type="match status" value="1"/>
</dbReference>
<dbReference type="Pfam" id="PF00106">
    <property type="entry name" value="adh_short"/>
    <property type="match status" value="1"/>
</dbReference>
<comment type="similarity">
    <text evidence="1 4">Belongs to the short-chain dehydrogenases/reductases (SDR) family.</text>
</comment>
<keyword evidence="3" id="KW-0560">Oxidoreductase</keyword>
<proteinExistence type="inferred from homology"/>
<name>A0A4R8QEI4_9PEZI</name>
<evidence type="ECO:0000256" key="3">
    <source>
        <dbReference type="ARBA" id="ARBA00023002"/>
    </source>
</evidence>
<organism evidence="5 6">
    <name type="scientific">Colletotrichum spinosum</name>
    <dbReference type="NCBI Taxonomy" id="1347390"/>
    <lineage>
        <taxon>Eukaryota</taxon>
        <taxon>Fungi</taxon>
        <taxon>Dikarya</taxon>
        <taxon>Ascomycota</taxon>
        <taxon>Pezizomycotina</taxon>
        <taxon>Sordariomycetes</taxon>
        <taxon>Hypocreomycetidae</taxon>
        <taxon>Glomerellales</taxon>
        <taxon>Glomerellaceae</taxon>
        <taxon>Colletotrichum</taxon>
        <taxon>Colletotrichum orbiculare species complex</taxon>
    </lineage>
</organism>
<dbReference type="InterPro" id="IPR036291">
    <property type="entry name" value="NAD(P)-bd_dom_sf"/>
</dbReference>